<feature type="transmembrane region" description="Helical" evidence="5">
    <location>
        <begin position="121"/>
        <end position="139"/>
    </location>
</feature>
<name>A0A7S1XLH7_9STRA</name>
<feature type="transmembrane region" description="Helical" evidence="5">
    <location>
        <begin position="268"/>
        <end position="288"/>
    </location>
</feature>
<dbReference type="GO" id="GO:0016020">
    <property type="term" value="C:membrane"/>
    <property type="evidence" value="ECO:0007669"/>
    <property type="project" value="UniProtKB-SubCell"/>
</dbReference>
<evidence type="ECO:0000256" key="5">
    <source>
        <dbReference type="SAM" id="Phobius"/>
    </source>
</evidence>
<dbReference type="GO" id="GO:0031464">
    <property type="term" value="C:Cul4A-RING E3 ubiquitin ligase complex"/>
    <property type="evidence" value="ECO:0007669"/>
    <property type="project" value="TreeGrafter"/>
</dbReference>
<evidence type="ECO:0000313" key="7">
    <source>
        <dbReference type="EMBL" id="CAD9247987.1"/>
    </source>
</evidence>
<dbReference type="Pfam" id="PF01925">
    <property type="entry name" value="TauE"/>
    <property type="match status" value="1"/>
</dbReference>
<dbReference type="PANTHER" id="PTHR14255:SF3">
    <property type="entry name" value="SULFITE EXPORTER TAUE_SAFE FAMILY PROTEIN 5-RELATED"/>
    <property type="match status" value="1"/>
</dbReference>
<gene>
    <name evidence="7" type="ORF">PPAR1163_LOCUS6346</name>
</gene>
<organism evidence="7">
    <name type="scientific">Phaeomonas parva</name>
    <dbReference type="NCBI Taxonomy" id="124430"/>
    <lineage>
        <taxon>Eukaryota</taxon>
        <taxon>Sar</taxon>
        <taxon>Stramenopiles</taxon>
        <taxon>Ochrophyta</taxon>
        <taxon>Pinguiophyceae</taxon>
        <taxon>Pinguiochrysidales</taxon>
        <taxon>Pinguiochrysidaceae</taxon>
        <taxon>Phaeomonas</taxon>
    </lineage>
</organism>
<feature type="transmembrane region" description="Helical" evidence="5">
    <location>
        <begin position="83"/>
        <end position="109"/>
    </location>
</feature>
<dbReference type="EMBL" id="HBGJ01010244">
    <property type="protein sequence ID" value="CAD9247987.1"/>
    <property type="molecule type" value="Transcribed_RNA"/>
</dbReference>
<evidence type="ECO:0008006" key="8">
    <source>
        <dbReference type="Google" id="ProtNLM"/>
    </source>
</evidence>
<feature type="transmembrane region" description="Helical" evidence="5">
    <location>
        <begin position="456"/>
        <end position="477"/>
    </location>
</feature>
<protein>
    <recommendedName>
        <fullName evidence="8">Membrane transporter protein</fullName>
    </recommendedName>
</protein>
<keyword evidence="2 5" id="KW-0812">Transmembrane</keyword>
<feature type="transmembrane region" description="Helical" evidence="5">
    <location>
        <begin position="179"/>
        <end position="198"/>
    </location>
</feature>
<feature type="chain" id="PRO_5031187684" description="Membrane transporter protein" evidence="6">
    <location>
        <begin position="22"/>
        <end position="520"/>
    </location>
</feature>
<evidence type="ECO:0000256" key="6">
    <source>
        <dbReference type="SAM" id="SignalP"/>
    </source>
</evidence>
<evidence type="ECO:0000256" key="4">
    <source>
        <dbReference type="ARBA" id="ARBA00023136"/>
    </source>
</evidence>
<sequence length="520" mass="55911">METARSLRWFLLLAFLAVALGDYISVPEDFFEDLEECDGSDDDCPEDRLCIDYDRYDADDDGPEADFVCLHKQLDPFSWQDGLGMALLMSGGFVAGMAGIGGGGLNVPILVGVMDFIVKEAAVISNTGVLGNAISQFYLNAGRRFDENPSELLIDWQLMLSILPGELAGNSLGIVLRELIPGSILLLLSLALLSALAIKTIAKGRKMRASEKEDTDFQRSYRDNLLDDLSTCLPGAPSRHGSYEDLTDADLDLMQASVREKQPVEVPWSAIAMLAGFWVFCIFQFLLIEDVLFEVENCSPGYWILALLLIPAAMAVAAAAYRTQSGPPRLASGSGIQILNMLRKFVDSEEDPVEEKDPAAIAPEPARGSEAASDAGAEGMDVDFVYFYLPLVSVCIGFFSSLLGLGGGELLGPVLIGFGLNPKKSSALTATSAGLNAAANFIHYCIVGYMAWSYHALILGTGLVSGICGRWTALLIAEAGGRASFIVFALAFLLCVSIGLVVWELTDDDLEWKAGDVCSD</sequence>
<feature type="transmembrane region" description="Helical" evidence="5">
    <location>
        <begin position="385"/>
        <end position="407"/>
    </location>
</feature>
<dbReference type="AlphaFoldDB" id="A0A7S1XLH7"/>
<keyword evidence="4 5" id="KW-0472">Membrane</keyword>
<feature type="transmembrane region" description="Helical" evidence="5">
    <location>
        <begin position="300"/>
        <end position="321"/>
    </location>
</feature>
<evidence type="ECO:0000256" key="2">
    <source>
        <dbReference type="ARBA" id="ARBA00022692"/>
    </source>
</evidence>
<dbReference type="PANTHER" id="PTHR14255">
    <property type="entry name" value="CEREBLON"/>
    <property type="match status" value="1"/>
</dbReference>
<dbReference type="InterPro" id="IPR002781">
    <property type="entry name" value="TM_pro_TauE-like"/>
</dbReference>
<dbReference type="GO" id="GO:0016567">
    <property type="term" value="P:protein ubiquitination"/>
    <property type="evidence" value="ECO:0007669"/>
    <property type="project" value="TreeGrafter"/>
</dbReference>
<comment type="subcellular location">
    <subcellularLocation>
        <location evidence="1">Membrane</location>
        <topology evidence="1">Multi-pass membrane protein</topology>
    </subcellularLocation>
</comment>
<accession>A0A7S1XLH7</accession>
<keyword evidence="6" id="KW-0732">Signal</keyword>
<evidence type="ECO:0000256" key="1">
    <source>
        <dbReference type="ARBA" id="ARBA00004141"/>
    </source>
</evidence>
<proteinExistence type="predicted"/>
<reference evidence="7" key="1">
    <citation type="submission" date="2021-01" db="EMBL/GenBank/DDBJ databases">
        <authorList>
            <person name="Corre E."/>
            <person name="Pelletier E."/>
            <person name="Niang G."/>
            <person name="Scheremetjew M."/>
            <person name="Finn R."/>
            <person name="Kale V."/>
            <person name="Holt S."/>
            <person name="Cochrane G."/>
            <person name="Meng A."/>
            <person name="Brown T."/>
            <person name="Cohen L."/>
        </authorList>
    </citation>
    <scope>NUCLEOTIDE SEQUENCE</scope>
    <source>
        <strain evidence="7">CCMP2877</strain>
    </source>
</reference>
<feature type="transmembrane region" description="Helical" evidence="5">
    <location>
        <begin position="483"/>
        <end position="503"/>
    </location>
</feature>
<feature type="signal peptide" evidence="6">
    <location>
        <begin position="1"/>
        <end position="21"/>
    </location>
</feature>
<keyword evidence="3 5" id="KW-1133">Transmembrane helix</keyword>
<evidence type="ECO:0000256" key="3">
    <source>
        <dbReference type="ARBA" id="ARBA00022989"/>
    </source>
</evidence>